<dbReference type="Pfam" id="PF02839">
    <property type="entry name" value="CBM_5_12"/>
    <property type="match status" value="1"/>
</dbReference>
<dbReference type="Gene3D" id="2.10.10.20">
    <property type="entry name" value="Carbohydrate-binding module superfamily 5/12"/>
    <property type="match status" value="1"/>
</dbReference>
<dbReference type="Proteomes" id="UP000192761">
    <property type="component" value="Unassembled WGS sequence"/>
</dbReference>
<dbReference type="InterPro" id="IPR019026">
    <property type="entry name" value="Peptidase_M64_IgA"/>
</dbReference>
<dbReference type="RefSeq" id="WP_084092298.1">
    <property type="nucleotide sequence ID" value="NZ_FWXD01000024.1"/>
</dbReference>
<feature type="signal peptide" evidence="3">
    <location>
        <begin position="1"/>
        <end position="18"/>
    </location>
</feature>
<feature type="region of interest" description="Disordered" evidence="2">
    <location>
        <begin position="363"/>
        <end position="473"/>
    </location>
</feature>
<dbReference type="GO" id="GO:0030246">
    <property type="term" value="F:carbohydrate binding"/>
    <property type="evidence" value="ECO:0007669"/>
    <property type="project" value="InterPro"/>
</dbReference>
<evidence type="ECO:0000313" key="6">
    <source>
        <dbReference type="Proteomes" id="UP000192761"/>
    </source>
</evidence>
<sequence length="532" mass="56271">MNKPLLLPLLFAAAMAQAATPTLVEYQVNGPRDKRVNILFLAEGYVAGQEAQFQADMAKFNTALMDAPWSSYTRYFNTYGVFVASNAQGASKEDGSTVKDTYFNCSYYTSNIDRLLACNTSKTTAIKNQYLPEADIVMVIVNSSKYGGSGGSIAVANRLDPEIVAHEVGHSFAKLADEYEYAGGTPHEAPNATAIISPRTSLKWNYWVDGSTPIATPETSTYGSVVGAFEGAVYSASGWWRPTQNSRMRNNGIPLGPVNSEQFVLAMYDHVSPLDGYSPAAGTVAWQGPGTLSVAPKQPDGFDLAVEWWVNGVKTAETGKSFNGSNLPLTGSATVMAKVIDRGSWVRQDPKGLLDDSVSWTVTRSATPTPTPTMAPTSTPVPTATPKPTVVPTSTPVPTATPRPTVAPTSTPVPTATPKPTVAPTSTPVPTATPKPTVAPTSTPVPTATPKPTVAPTSTPVPTATPKPTAVPTVTPTPVAACPAAWDAGAIYVGGNQVSYQGKRYQAKWWTRGDNPSLSGQWDVWQNLGNCP</sequence>
<dbReference type="CDD" id="cd12215">
    <property type="entry name" value="ChiC_BD"/>
    <property type="match status" value="1"/>
</dbReference>
<protein>
    <submittedName>
        <fullName evidence="5">Carbohydrate binding domain-containing protein</fullName>
    </submittedName>
</protein>
<dbReference type="InterPro" id="IPR036573">
    <property type="entry name" value="CBM_sf_5/12"/>
</dbReference>
<dbReference type="STRING" id="1121001.SAMN02745857_03353"/>
<feature type="chain" id="PRO_5013003720" evidence="3">
    <location>
        <begin position="19"/>
        <end position="532"/>
    </location>
</feature>
<feature type="domain" description="Chitin-binding type-3" evidence="4">
    <location>
        <begin position="483"/>
        <end position="528"/>
    </location>
</feature>
<dbReference type="GO" id="GO:0004553">
    <property type="term" value="F:hydrolase activity, hydrolyzing O-glycosyl compounds"/>
    <property type="evidence" value="ECO:0007669"/>
    <property type="project" value="InterPro"/>
</dbReference>
<name>A0A1W1XXR6_9NEIS</name>
<dbReference type="OrthoDB" id="9143597at2"/>
<evidence type="ECO:0000259" key="4">
    <source>
        <dbReference type="SMART" id="SM00495"/>
    </source>
</evidence>
<dbReference type="GO" id="GO:0008237">
    <property type="term" value="F:metallopeptidase activity"/>
    <property type="evidence" value="ECO:0007669"/>
    <property type="project" value="InterPro"/>
</dbReference>
<dbReference type="EMBL" id="FWXD01000024">
    <property type="protein sequence ID" value="SMC28644.1"/>
    <property type="molecule type" value="Genomic_DNA"/>
</dbReference>
<proteinExistence type="predicted"/>
<dbReference type="SMART" id="SM00495">
    <property type="entry name" value="ChtBD3"/>
    <property type="match status" value="1"/>
</dbReference>
<dbReference type="InterPro" id="IPR003610">
    <property type="entry name" value="CBM5/12"/>
</dbReference>
<keyword evidence="3" id="KW-0732">Signal</keyword>
<dbReference type="SUPFAM" id="SSF51055">
    <property type="entry name" value="Carbohydrate binding domain"/>
    <property type="match status" value="1"/>
</dbReference>
<reference evidence="5 6" key="1">
    <citation type="submission" date="2017-04" db="EMBL/GenBank/DDBJ databases">
        <authorList>
            <person name="Afonso C.L."/>
            <person name="Miller P.J."/>
            <person name="Scott M.A."/>
            <person name="Spackman E."/>
            <person name="Goraichik I."/>
            <person name="Dimitrov K.M."/>
            <person name="Suarez D.L."/>
            <person name="Swayne D.E."/>
        </authorList>
    </citation>
    <scope>NUCLEOTIDE SEQUENCE [LARGE SCALE GENOMIC DNA]</scope>
    <source>
        <strain evidence="5 6">DSM 23236</strain>
    </source>
</reference>
<evidence type="ECO:0000256" key="1">
    <source>
        <dbReference type="ARBA" id="ARBA00022801"/>
    </source>
</evidence>
<dbReference type="GO" id="GO:0005975">
    <property type="term" value="P:carbohydrate metabolic process"/>
    <property type="evidence" value="ECO:0007669"/>
    <property type="project" value="InterPro"/>
</dbReference>
<evidence type="ECO:0000256" key="3">
    <source>
        <dbReference type="SAM" id="SignalP"/>
    </source>
</evidence>
<dbReference type="InterPro" id="IPR024079">
    <property type="entry name" value="MetalloPept_cat_dom_sf"/>
</dbReference>
<keyword evidence="1" id="KW-0378">Hydrolase</keyword>
<dbReference type="Gene3D" id="3.40.390.10">
    <property type="entry name" value="Collagenase (Catalytic Domain)"/>
    <property type="match status" value="1"/>
</dbReference>
<dbReference type="Pfam" id="PF09471">
    <property type="entry name" value="Peptidase_M64"/>
    <property type="match status" value="1"/>
</dbReference>
<dbReference type="AlphaFoldDB" id="A0A1W1XXR6"/>
<dbReference type="GO" id="GO:0005576">
    <property type="term" value="C:extracellular region"/>
    <property type="evidence" value="ECO:0007669"/>
    <property type="project" value="InterPro"/>
</dbReference>
<gene>
    <name evidence="5" type="ORF">SAMN02745857_03353</name>
</gene>
<evidence type="ECO:0000313" key="5">
    <source>
        <dbReference type="EMBL" id="SMC28644.1"/>
    </source>
</evidence>
<keyword evidence="6" id="KW-1185">Reference proteome</keyword>
<accession>A0A1W1XXR6</accession>
<evidence type="ECO:0000256" key="2">
    <source>
        <dbReference type="SAM" id="MobiDB-lite"/>
    </source>
</evidence>
<organism evidence="5 6">
    <name type="scientific">Andreprevotia lacus DSM 23236</name>
    <dbReference type="NCBI Taxonomy" id="1121001"/>
    <lineage>
        <taxon>Bacteria</taxon>
        <taxon>Pseudomonadati</taxon>
        <taxon>Pseudomonadota</taxon>
        <taxon>Betaproteobacteria</taxon>
        <taxon>Neisseriales</taxon>
        <taxon>Chitinibacteraceae</taxon>
        <taxon>Andreprevotia</taxon>
    </lineage>
</organism>